<dbReference type="EMBL" id="POSP01000003">
    <property type="protein sequence ID" value="PND38157.1"/>
    <property type="molecule type" value="Genomic_DNA"/>
</dbReference>
<reference evidence="1 2" key="1">
    <citation type="submission" date="2018-01" db="EMBL/GenBank/DDBJ databases">
        <title>Draft genome sequence of Paucibacter aquatile CR182 isolated from freshwater of the Nakdong River.</title>
        <authorList>
            <person name="Choi A."/>
            <person name="Chung E.J."/>
        </authorList>
    </citation>
    <scope>NUCLEOTIDE SEQUENCE [LARGE SCALE GENOMIC DNA]</scope>
    <source>
        <strain evidence="1 2">CR182</strain>
    </source>
</reference>
<gene>
    <name evidence="1" type="ORF">C1O66_11930</name>
</gene>
<organism evidence="1 2">
    <name type="scientific">Kinneretia aquatilis</name>
    <dbReference type="NCBI Taxonomy" id="2070761"/>
    <lineage>
        <taxon>Bacteria</taxon>
        <taxon>Pseudomonadati</taxon>
        <taxon>Pseudomonadota</taxon>
        <taxon>Betaproteobacteria</taxon>
        <taxon>Burkholderiales</taxon>
        <taxon>Sphaerotilaceae</taxon>
        <taxon>Roseateles</taxon>
    </lineage>
</organism>
<dbReference type="OrthoDB" id="331868at2"/>
<dbReference type="Pfam" id="PF14375">
    <property type="entry name" value="Cys_rich_CWC"/>
    <property type="match status" value="1"/>
</dbReference>
<keyword evidence="2" id="KW-1185">Reference proteome</keyword>
<dbReference type="InterPro" id="IPR032720">
    <property type="entry name" value="Cys_rich_CWC"/>
</dbReference>
<comment type="caution">
    <text evidence="1">The sequence shown here is derived from an EMBL/GenBank/DDBJ whole genome shotgun (WGS) entry which is preliminary data.</text>
</comment>
<evidence type="ECO:0008006" key="3">
    <source>
        <dbReference type="Google" id="ProtNLM"/>
    </source>
</evidence>
<accession>A0A2N8KXG4</accession>
<dbReference type="RefSeq" id="WP_102768077.1">
    <property type="nucleotide sequence ID" value="NZ_POSP01000003.1"/>
</dbReference>
<sequence length="76" mass="7994">MRAPDPAPTLLNDRCPRCGGGFHCGAADAHCDCFDLQLSPALRERLAATYSSCLCLACLRELAAQEASAGTTPGRQ</sequence>
<dbReference type="AlphaFoldDB" id="A0A2N8KXG4"/>
<evidence type="ECO:0000313" key="2">
    <source>
        <dbReference type="Proteomes" id="UP000235916"/>
    </source>
</evidence>
<name>A0A2N8KXG4_9BURK</name>
<evidence type="ECO:0000313" key="1">
    <source>
        <dbReference type="EMBL" id="PND38157.1"/>
    </source>
</evidence>
<protein>
    <recommendedName>
        <fullName evidence="3">Cysteine-rich CWC family protein</fullName>
    </recommendedName>
</protein>
<proteinExistence type="predicted"/>
<dbReference type="Proteomes" id="UP000235916">
    <property type="component" value="Unassembled WGS sequence"/>
</dbReference>